<dbReference type="NCBIfam" id="NF002194">
    <property type="entry name" value="PRK01059.1-4"/>
    <property type="match status" value="1"/>
</dbReference>
<dbReference type="InterPro" id="IPR022414">
    <property type="entry name" value="ATP-guanido_PTrfase_cat"/>
</dbReference>
<comment type="similarity">
    <text evidence="5 6 7">Belongs to the ATP:guanido phosphotransferase family.</text>
</comment>
<dbReference type="Pfam" id="PF00217">
    <property type="entry name" value="ATP-gua_Ptrans"/>
    <property type="match status" value="1"/>
</dbReference>
<comment type="caution">
    <text evidence="9">The sequence shown here is derived from an EMBL/GenBank/DDBJ whole genome shotgun (WGS) entry which is preliminary data.</text>
</comment>
<evidence type="ECO:0000259" key="8">
    <source>
        <dbReference type="PROSITE" id="PS51510"/>
    </source>
</evidence>
<evidence type="ECO:0000313" key="10">
    <source>
        <dbReference type="Proteomes" id="UP000779900"/>
    </source>
</evidence>
<name>A0A938BSE2_UNCW3</name>
<comment type="activity regulation">
    <text evidence="5">Appears to be allosterically activated by the binding of pArg-containing polypeptides to the pArg-binding pocket localized in the C-terminal domain of McsB.</text>
</comment>
<comment type="function">
    <text evidence="5">Catalyzes the specific phosphorylation of arginine residues in proteins.</text>
</comment>
<gene>
    <name evidence="5" type="primary">mcsB</name>
    <name evidence="9" type="ORF">FJY68_01265</name>
</gene>
<evidence type="ECO:0000256" key="3">
    <source>
        <dbReference type="ARBA" id="ARBA00022777"/>
    </source>
</evidence>
<keyword evidence="5" id="KW-0021">Allosteric enzyme</keyword>
<proteinExistence type="inferred from homology"/>
<evidence type="ECO:0000256" key="2">
    <source>
        <dbReference type="ARBA" id="ARBA00022741"/>
    </source>
</evidence>
<feature type="binding site" evidence="6">
    <location>
        <begin position="171"/>
        <end position="175"/>
    </location>
    <ligand>
        <name>ATP</name>
        <dbReference type="ChEBI" id="CHEBI:30616"/>
    </ligand>
</feature>
<dbReference type="GO" id="GO:0005615">
    <property type="term" value="C:extracellular space"/>
    <property type="evidence" value="ECO:0007669"/>
    <property type="project" value="TreeGrafter"/>
</dbReference>
<dbReference type="GO" id="GO:0005524">
    <property type="term" value="F:ATP binding"/>
    <property type="evidence" value="ECO:0007669"/>
    <property type="project" value="UniProtKB-UniRule"/>
</dbReference>
<feature type="binding site" evidence="5 6">
    <location>
        <begin position="202"/>
        <end position="207"/>
    </location>
    <ligand>
        <name>ATP</name>
        <dbReference type="ChEBI" id="CHEBI:30616"/>
    </ligand>
</feature>
<dbReference type="AlphaFoldDB" id="A0A938BSE2"/>
<dbReference type="EMBL" id="VGIR01000004">
    <property type="protein sequence ID" value="MBM3330462.1"/>
    <property type="molecule type" value="Genomic_DNA"/>
</dbReference>
<keyword evidence="4 5" id="KW-0067">ATP-binding</keyword>
<accession>A0A938BSE2</accession>
<feature type="binding site" evidence="5 6">
    <location>
        <position position="120"/>
    </location>
    <ligand>
        <name>ATP</name>
        <dbReference type="ChEBI" id="CHEBI:30616"/>
    </ligand>
</feature>
<keyword evidence="2 5" id="KW-0547">Nucleotide-binding</keyword>
<evidence type="ECO:0000256" key="5">
    <source>
        <dbReference type="HAMAP-Rule" id="MF_00602"/>
    </source>
</evidence>
<dbReference type="Proteomes" id="UP000779900">
    <property type="component" value="Unassembled WGS sequence"/>
</dbReference>
<dbReference type="HAMAP" id="MF_00602">
    <property type="entry name" value="Prot_Arg_kinase"/>
    <property type="match status" value="1"/>
</dbReference>
<dbReference type="InterPro" id="IPR000749">
    <property type="entry name" value="ATP-guanido_PTrfase"/>
</dbReference>
<dbReference type="PROSITE" id="PS00112">
    <property type="entry name" value="PHOSPHAGEN_KINASE"/>
    <property type="match status" value="1"/>
</dbReference>
<dbReference type="PROSITE" id="PS51510">
    <property type="entry name" value="PHOSPHAGEN_KINASE_C"/>
    <property type="match status" value="1"/>
</dbReference>
<dbReference type="InterPro" id="IPR014746">
    <property type="entry name" value="Gln_synth/guanido_kin_cat_dom"/>
</dbReference>
<dbReference type="PANTHER" id="PTHR11547:SF38">
    <property type="entry name" value="ARGININE KINASE 1-RELATED"/>
    <property type="match status" value="1"/>
</dbReference>
<dbReference type="CDD" id="cd07930">
    <property type="entry name" value="bacterial_phosphagen_kinase"/>
    <property type="match status" value="1"/>
</dbReference>
<dbReference type="Gene3D" id="3.30.590.10">
    <property type="entry name" value="Glutamine synthetase/guanido kinase, catalytic domain"/>
    <property type="match status" value="1"/>
</dbReference>
<sequence length="347" mass="38599">MSPGGSVGKWLAASGPEADVVLSTRVRLARNLADVPFTHRAEPRDHERTVDVVRWALTDTGYLENGKFLQNEQLADPQCQYLIERHLASPDFIASKAKRGFYVGNDEATSLMINEEDHLRFQVMASGLDFPEAFTAAAALDEKLESQLQYAFSPEFGFLTACPTNLGTGMRASVLVHLPALVITREIEKVLRGAIHIGLAVRGLYGEGTETKGNFFQISNQKTVGQTEWEIIETIADISRQVILYERKAREYLMKKLRVEVEDKVFRSLGLLRGARVLSSDEAINLIAGLRLGVTLGIVNEISLEQVTRLMILVRPANLQALLGENLTAAERDERRATFVRETLVHP</sequence>
<evidence type="ECO:0000256" key="1">
    <source>
        <dbReference type="ARBA" id="ARBA00022679"/>
    </source>
</evidence>
<feature type="domain" description="Phosphagen kinase C-terminal" evidence="8">
    <location>
        <begin position="20"/>
        <end position="249"/>
    </location>
</feature>
<dbReference type="PANTHER" id="PTHR11547">
    <property type="entry name" value="ARGININE OR CREATINE KINASE"/>
    <property type="match status" value="1"/>
</dbReference>
<dbReference type="GO" id="GO:0046314">
    <property type="term" value="P:phosphocreatine biosynthetic process"/>
    <property type="evidence" value="ECO:0007669"/>
    <property type="project" value="InterPro"/>
</dbReference>
<dbReference type="InterPro" id="IPR022415">
    <property type="entry name" value="ATP-guanido_PTrfase_AS"/>
</dbReference>
<organism evidence="9 10">
    <name type="scientific">candidate division WOR-3 bacterium</name>
    <dbReference type="NCBI Taxonomy" id="2052148"/>
    <lineage>
        <taxon>Bacteria</taxon>
        <taxon>Bacteria division WOR-3</taxon>
    </lineage>
</organism>
<comment type="catalytic activity">
    <reaction evidence="5">
        <text>L-arginyl-[protein] + ATP = N(omega)-phospho-L-arginyl-[protein] + ADP + H(+)</text>
        <dbReference type="Rhea" id="RHEA:43384"/>
        <dbReference type="Rhea" id="RHEA-COMP:10532"/>
        <dbReference type="Rhea" id="RHEA-COMP:10533"/>
        <dbReference type="ChEBI" id="CHEBI:15378"/>
        <dbReference type="ChEBI" id="CHEBI:29965"/>
        <dbReference type="ChEBI" id="CHEBI:30616"/>
        <dbReference type="ChEBI" id="CHEBI:83226"/>
        <dbReference type="ChEBI" id="CHEBI:456216"/>
        <dbReference type="EC" id="2.7.14.1"/>
    </reaction>
</comment>
<keyword evidence="1 5" id="KW-0808">Transferase</keyword>
<evidence type="ECO:0000256" key="7">
    <source>
        <dbReference type="RuleBase" id="RU000505"/>
    </source>
</evidence>
<evidence type="ECO:0000256" key="6">
    <source>
        <dbReference type="PROSITE-ProRule" id="PRU00843"/>
    </source>
</evidence>
<keyword evidence="3 5" id="KW-0418">Kinase</keyword>
<evidence type="ECO:0000256" key="4">
    <source>
        <dbReference type="ARBA" id="ARBA00022840"/>
    </source>
</evidence>
<feature type="short sequence motif" description="RDXXRA motif of the pArg binding pocket involved in allosteric regulation" evidence="5">
    <location>
        <begin position="332"/>
        <end position="337"/>
    </location>
</feature>
<dbReference type="SUPFAM" id="SSF55931">
    <property type="entry name" value="Glutamine synthetase/guanido kinase"/>
    <property type="match status" value="1"/>
</dbReference>
<evidence type="ECO:0000313" key="9">
    <source>
        <dbReference type="EMBL" id="MBM3330462.1"/>
    </source>
</evidence>
<dbReference type="EC" id="2.7.14.1" evidence="5"/>
<dbReference type="InterPro" id="IPR023660">
    <property type="entry name" value="Arg_Kinase"/>
</dbReference>
<dbReference type="GO" id="GO:0004111">
    <property type="term" value="F:creatine kinase activity"/>
    <property type="evidence" value="ECO:0007669"/>
    <property type="project" value="InterPro"/>
</dbReference>
<dbReference type="GO" id="GO:1990424">
    <property type="term" value="F:protein arginine kinase activity"/>
    <property type="evidence" value="ECO:0007669"/>
    <property type="project" value="UniProtKB-EC"/>
</dbReference>
<reference evidence="9" key="1">
    <citation type="submission" date="2019-03" db="EMBL/GenBank/DDBJ databases">
        <title>Lake Tanganyika Metagenome-Assembled Genomes (MAGs).</title>
        <authorList>
            <person name="Tran P."/>
        </authorList>
    </citation>
    <scope>NUCLEOTIDE SEQUENCE</scope>
    <source>
        <strain evidence="9">K_DeepCast_150m_m2_040</strain>
    </source>
</reference>
<protein>
    <recommendedName>
        <fullName evidence="5">Protein-arginine kinase</fullName>
        <ecNumber evidence="5">2.7.14.1</ecNumber>
    </recommendedName>
</protein>
<feature type="binding site" evidence="5 6">
    <location>
        <position position="86"/>
    </location>
    <ligand>
        <name>ATP</name>
        <dbReference type="ChEBI" id="CHEBI:30616"/>
    </ligand>
</feature>
<feature type="binding site" evidence="5 6">
    <location>
        <begin position="23"/>
        <end position="27"/>
    </location>
    <ligand>
        <name>ATP</name>
        <dbReference type="ChEBI" id="CHEBI:30616"/>
    </ligand>
</feature>
<comment type="caution">
    <text evidence="5">Lacks conserved residue(s) required for the propagation of feature annotation.</text>
</comment>